<keyword evidence="6" id="KW-0804">Transcription</keyword>
<gene>
    <name evidence="9" type="ORF">BUY44_02220</name>
    <name evidence="10" type="ORF">BUY47_09870</name>
</gene>
<comment type="caution">
    <text evidence="9">The sequence shown here is derived from an EMBL/GenBank/DDBJ whole genome shotgun (WGS) entry which is preliminary data.</text>
</comment>
<dbReference type="InterPro" id="IPR007627">
    <property type="entry name" value="RNA_pol_sigma70_r2"/>
</dbReference>
<dbReference type="PANTHER" id="PTHR43133">
    <property type="entry name" value="RNA POLYMERASE ECF-TYPE SIGMA FACTO"/>
    <property type="match status" value="1"/>
</dbReference>
<dbReference type="PANTHER" id="PTHR43133:SF8">
    <property type="entry name" value="RNA POLYMERASE SIGMA FACTOR HI_1459-RELATED"/>
    <property type="match status" value="1"/>
</dbReference>
<dbReference type="SUPFAM" id="SSF88946">
    <property type="entry name" value="Sigma2 domain of RNA polymerase sigma factors"/>
    <property type="match status" value="1"/>
</dbReference>
<keyword evidence="3" id="KW-0805">Transcription regulation</keyword>
<dbReference type="Gene3D" id="1.10.10.10">
    <property type="entry name" value="Winged helix-like DNA-binding domain superfamily/Winged helix DNA-binding domain"/>
    <property type="match status" value="1"/>
</dbReference>
<evidence type="ECO:0000256" key="3">
    <source>
        <dbReference type="ARBA" id="ARBA00023015"/>
    </source>
</evidence>
<dbReference type="GeneID" id="48888871"/>
<reference evidence="9" key="3">
    <citation type="submission" date="2018-03" db="EMBL/GenBank/DDBJ databases">
        <authorList>
            <person name="Keele B.F."/>
        </authorList>
    </citation>
    <scope>NUCLEOTIDE SEQUENCE</scope>
    <source>
        <strain evidence="9">SNUC 761</strain>
    </source>
</reference>
<evidence type="ECO:0000256" key="5">
    <source>
        <dbReference type="ARBA" id="ARBA00023125"/>
    </source>
</evidence>
<sequence>MTQQLQLEELFKQFQCSHNACERERVFTQIVLHLQPILFIKFKRMGAAEEDLKDLMQEMLIRIYLALPTFDFSMGIPFEHYLNCIVYSMKKDFWRKKYREHHKQDTLVNEYIVTYQSNHITKRTEEAFIKQEQREQLKRSLISLSKLERRVAKLMLLDYTPIEIAKTLGVKDKVVYNTIQRCKMKMKDYLTKYYEPMQ</sequence>
<dbReference type="AlphaFoldDB" id="A0A2K4DNJ0"/>
<dbReference type="InterPro" id="IPR039425">
    <property type="entry name" value="RNA_pol_sigma-70-like"/>
</dbReference>
<evidence type="ECO:0000313" key="10">
    <source>
        <dbReference type="EMBL" id="PTF13213.1"/>
    </source>
</evidence>
<evidence type="ECO:0000256" key="4">
    <source>
        <dbReference type="ARBA" id="ARBA00023082"/>
    </source>
</evidence>
<evidence type="ECO:0000313" key="11">
    <source>
        <dbReference type="Proteomes" id="UP000242088"/>
    </source>
</evidence>
<accession>A0A2K4DNJ0</accession>
<evidence type="ECO:0000256" key="2">
    <source>
        <dbReference type="ARBA" id="ARBA00021245"/>
    </source>
</evidence>
<keyword evidence="11" id="KW-1185">Reference proteome</keyword>
<dbReference type="Proteomes" id="UP000242547">
    <property type="component" value="Unassembled WGS sequence"/>
</dbReference>
<comment type="similarity">
    <text evidence="1">Belongs to the sigma-70 factor family.</text>
</comment>
<dbReference type="GO" id="GO:0003677">
    <property type="term" value="F:DNA binding"/>
    <property type="evidence" value="ECO:0007669"/>
    <property type="project" value="UniProtKB-KW"/>
</dbReference>
<dbReference type="EMBL" id="PYZI01000013">
    <property type="protein sequence ID" value="PTF13213.1"/>
    <property type="molecule type" value="Genomic_DNA"/>
</dbReference>
<organism evidence="9 12">
    <name type="scientific">Staphylococcus devriesei</name>
    <dbReference type="NCBI Taxonomy" id="586733"/>
    <lineage>
        <taxon>Bacteria</taxon>
        <taxon>Bacillati</taxon>
        <taxon>Bacillota</taxon>
        <taxon>Bacilli</taxon>
        <taxon>Bacillales</taxon>
        <taxon>Staphylococcaceae</taxon>
        <taxon>Staphylococcus</taxon>
    </lineage>
</organism>
<evidence type="ECO:0000313" key="12">
    <source>
        <dbReference type="Proteomes" id="UP000242547"/>
    </source>
</evidence>
<keyword evidence="4" id="KW-0731">Sigma factor</keyword>
<dbReference type="Gene3D" id="1.10.1740.10">
    <property type="match status" value="1"/>
</dbReference>
<dbReference type="GO" id="GO:0016987">
    <property type="term" value="F:sigma factor activity"/>
    <property type="evidence" value="ECO:0007669"/>
    <property type="project" value="UniProtKB-KW"/>
</dbReference>
<reference evidence="11 12" key="1">
    <citation type="journal article" date="2016" name="Front. Microbiol.">
        <title>Comprehensive Phylogenetic Analysis of Bovine Non-aureus Staphylococci Species Based on Whole-Genome Sequencing.</title>
        <authorList>
            <person name="Naushad S."/>
            <person name="Barkema H.W."/>
            <person name="Luby C."/>
            <person name="Condas L.A."/>
            <person name="Nobrega D.B."/>
            <person name="Carson D.A."/>
            <person name="De Buck J."/>
        </authorList>
    </citation>
    <scope>NUCLEOTIDE SEQUENCE [LARGE SCALE GENOMIC DNA]</scope>
    <source>
        <strain evidence="10 11">SNUC 1409</strain>
        <strain evidence="9 12">SNUC 761</strain>
    </source>
</reference>
<dbReference type="InterPro" id="IPR013325">
    <property type="entry name" value="RNA_pol_sigma_r2"/>
</dbReference>
<keyword evidence="5" id="KW-0238">DNA-binding</keyword>
<dbReference type="NCBIfam" id="TIGR02937">
    <property type="entry name" value="sigma70-ECF"/>
    <property type="match status" value="1"/>
</dbReference>
<name>A0A2K4DNJ0_9STAP</name>
<dbReference type="Proteomes" id="UP000242088">
    <property type="component" value="Unassembled WGS sequence"/>
</dbReference>
<dbReference type="Pfam" id="PF04542">
    <property type="entry name" value="Sigma70_r2"/>
    <property type="match status" value="1"/>
</dbReference>
<proteinExistence type="inferred from homology"/>
<evidence type="ECO:0000313" key="9">
    <source>
        <dbReference type="EMBL" id="PTE74259.1"/>
    </source>
</evidence>
<evidence type="ECO:0000256" key="6">
    <source>
        <dbReference type="ARBA" id="ARBA00023163"/>
    </source>
</evidence>
<comment type="function">
    <text evidence="7">Sigma factors are initiation factors that promote the attachment of RNA polymerase to specific initiation sites and are then released. Sigma-S contributes to the protection against external stress, thus playing a role in cellular fitness and survival.</text>
</comment>
<dbReference type="InterPro" id="IPR016032">
    <property type="entry name" value="Sig_transdc_resp-reg_C-effctor"/>
</dbReference>
<evidence type="ECO:0000259" key="8">
    <source>
        <dbReference type="Pfam" id="PF04542"/>
    </source>
</evidence>
<evidence type="ECO:0000256" key="1">
    <source>
        <dbReference type="ARBA" id="ARBA00007788"/>
    </source>
</evidence>
<dbReference type="SUPFAM" id="SSF46894">
    <property type="entry name" value="C-terminal effector domain of the bipartite response regulators"/>
    <property type="match status" value="1"/>
</dbReference>
<dbReference type="InterPro" id="IPR014284">
    <property type="entry name" value="RNA_pol_sigma-70_dom"/>
</dbReference>
<dbReference type="RefSeq" id="WP_103166439.1">
    <property type="nucleotide sequence ID" value="NZ_JAHCOZ010000008.1"/>
</dbReference>
<reference evidence="10" key="2">
    <citation type="submission" date="2018-03" db="EMBL/GenBank/DDBJ databases">
        <authorList>
            <person name="Naushad S."/>
        </authorList>
    </citation>
    <scope>NUCLEOTIDE SEQUENCE</scope>
    <source>
        <strain evidence="10">SNUC 1409</strain>
    </source>
</reference>
<dbReference type="OrthoDB" id="2409277at2"/>
<dbReference type="EMBL" id="PYZL01000008">
    <property type="protein sequence ID" value="PTE74259.1"/>
    <property type="molecule type" value="Genomic_DNA"/>
</dbReference>
<dbReference type="InterPro" id="IPR036388">
    <property type="entry name" value="WH-like_DNA-bd_sf"/>
</dbReference>
<evidence type="ECO:0000256" key="7">
    <source>
        <dbReference type="ARBA" id="ARBA00024701"/>
    </source>
</evidence>
<dbReference type="GO" id="GO:0006352">
    <property type="term" value="P:DNA-templated transcription initiation"/>
    <property type="evidence" value="ECO:0007669"/>
    <property type="project" value="InterPro"/>
</dbReference>
<feature type="domain" description="RNA polymerase sigma-70 region 2" evidence="8">
    <location>
        <begin position="35"/>
        <end position="99"/>
    </location>
</feature>
<protein>
    <recommendedName>
        <fullName evidence="2">RNA polymerase sigma factor SigS</fullName>
    </recommendedName>
</protein>